<keyword evidence="1" id="KW-1133">Transmembrane helix</keyword>
<feature type="transmembrane region" description="Helical" evidence="1">
    <location>
        <begin position="134"/>
        <end position="153"/>
    </location>
</feature>
<feature type="transmembrane region" description="Helical" evidence="1">
    <location>
        <begin position="159"/>
        <end position="179"/>
    </location>
</feature>
<dbReference type="RefSeq" id="WP_146561611.1">
    <property type="nucleotide sequence ID" value="NZ_VIGW01000006.1"/>
</dbReference>
<dbReference type="SUPFAM" id="SSF48317">
    <property type="entry name" value="Acid phosphatase/Vanadium-dependent haloperoxidase"/>
    <property type="match status" value="1"/>
</dbReference>
<dbReference type="Pfam" id="PF01569">
    <property type="entry name" value="PAP2"/>
    <property type="match status" value="1"/>
</dbReference>
<evidence type="ECO:0000313" key="3">
    <source>
        <dbReference type="EMBL" id="TWS18816.1"/>
    </source>
</evidence>
<comment type="caution">
    <text evidence="3">The sequence shown here is derived from an EMBL/GenBank/DDBJ whole genome shotgun (WGS) entry which is preliminary data.</text>
</comment>
<dbReference type="PANTHER" id="PTHR14969">
    <property type="entry name" value="SPHINGOSINE-1-PHOSPHATE PHOSPHOHYDROLASE"/>
    <property type="match status" value="1"/>
</dbReference>
<reference evidence="3 4" key="1">
    <citation type="submission" date="2019-06" db="EMBL/GenBank/DDBJ databases">
        <title>Tsukamurella conjunctivitidis sp. nov., Tsukamurella assacharolytica sp. nov. and Tsukamurella sputae sp. nov. isolated from patients with conjunctivitis, bacteraemia (lymphoma) and respiratory infection (sputum) in Hong Kong.</title>
        <authorList>
            <person name="Teng J.L.L."/>
            <person name="Lee H.H."/>
            <person name="Fong J.Y.H."/>
            <person name="Fok K.M.N."/>
            <person name="Lau S.K.P."/>
            <person name="Woo P.C.Y."/>
        </authorList>
    </citation>
    <scope>NUCLEOTIDE SEQUENCE [LARGE SCALE GENOMIC DNA]</scope>
    <source>
        <strain evidence="3 4">HKU71</strain>
    </source>
</reference>
<dbReference type="SMART" id="SM00014">
    <property type="entry name" value="acidPPc"/>
    <property type="match status" value="1"/>
</dbReference>
<evidence type="ECO:0000259" key="2">
    <source>
        <dbReference type="SMART" id="SM00014"/>
    </source>
</evidence>
<dbReference type="Proteomes" id="UP000317291">
    <property type="component" value="Unassembled WGS sequence"/>
</dbReference>
<dbReference type="OrthoDB" id="5289372at2"/>
<feature type="transmembrane region" description="Helical" evidence="1">
    <location>
        <begin position="30"/>
        <end position="57"/>
    </location>
</feature>
<gene>
    <name evidence="3" type="ORF">FK529_12545</name>
</gene>
<accession>A0A5C5R7Z9</accession>
<keyword evidence="1" id="KW-0472">Membrane</keyword>
<dbReference type="InterPro" id="IPR036938">
    <property type="entry name" value="PAP2/HPO_sf"/>
</dbReference>
<proteinExistence type="predicted"/>
<feature type="transmembrane region" description="Helical" evidence="1">
    <location>
        <begin position="106"/>
        <end position="127"/>
    </location>
</feature>
<evidence type="ECO:0000256" key="1">
    <source>
        <dbReference type="SAM" id="Phobius"/>
    </source>
</evidence>
<dbReference type="CDD" id="cd03392">
    <property type="entry name" value="PAP2_like_2"/>
    <property type="match status" value="1"/>
</dbReference>
<dbReference type="AlphaFoldDB" id="A0A5C5R7Z9"/>
<dbReference type="EMBL" id="VIGW01000006">
    <property type="protein sequence ID" value="TWS18816.1"/>
    <property type="molecule type" value="Genomic_DNA"/>
</dbReference>
<dbReference type="PANTHER" id="PTHR14969:SF13">
    <property type="entry name" value="AT30094P"/>
    <property type="match status" value="1"/>
</dbReference>
<sequence length="198" mass="21152">MVTDPNAWPNPVDQGALDWMLAIRSDALTAVMRVITTVGNTASMWVIGIAGFLYLLLLRKERGWAVYCGVTQLFGLGLMVVLKRIFGRERPPLPPRLVVISSESFPSGHALVSMVVLGTFAVAAYALSGRWWPLVAAVAASVVIGMSRVYLAAHWLLDVLAGWAIGATVVAAGLLVLRLRRGRAVLPDRRAGPPAAAG</sequence>
<keyword evidence="1" id="KW-0812">Transmembrane</keyword>
<feature type="transmembrane region" description="Helical" evidence="1">
    <location>
        <begin position="64"/>
        <end position="86"/>
    </location>
</feature>
<keyword evidence="4" id="KW-1185">Reference proteome</keyword>
<organism evidence="3 4">
    <name type="scientific">Tsukamurella asaccharolytica</name>
    <dbReference type="NCBI Taxonomy" id="2592067"/>
    <lineage>
        <taxon>Bacteria</taxon>
        <taxon>Bacillati</taxon>
        <taxon>Actinomycetota</taxon>
        <taxon>Actinomycetes</taxon>
        <taxon>Mycobacteriales</taxon>
        <taxon>Tsukamurellaceae</taxon>
        <taxon>Tsukamurella</taxon>
    </lineage>
</organism>
<dbReference type="Gene3D" id="1.20.144.10">
    <property type="entry name" value="Phosphatidic acid phosphatase type 2/haloperoxidase"/>
    <property type="match status" value="2"/>
</dbReference>
<name>A0A5C5R7Z9_9ACTN</name>
<evidence type="ECO:0000313" key="4">
    <source>
        <dbReference type="Proteomes" id="UP000317291"/>
    </source>
</evidence>
<protein>
    <submittedName>
        <fullName evidence="3">Phosphatase PAP2 family protein</fullName>
    </submittedName>
</protein>
<dbReference type="InterPro" id="IPR000326">
    <property type="entry name" value="PAP2/HPO"/>
</dbReference>
<feature type="domain" description="Phosphatidic acid phosphatase type 2/haloperoxidase" evidence="2">
    <location>
        <begin position="65"/>
        <end position="174"/>
    </location>
</feature>